<evidence type="ECO:0000313" key="1">
    <source>
        <dbReference type="Proteomes" id="UP000887580"/>
    </source>
</evidence>
<organism evidence="1 2">
    <name type="scientific">Panagrolaimus sp. PS1159</name>
    <dbReference type="NCBI Taxonomy" id="55785"/>
    <lineage>
        <taxon>Eukaryota</taxon>
        <taxon>Metazoa</taxon>
        <taxon>Ecdysozoa</taxon>
        <taxon>Nematoda</taxon>
        <taxon>Chromadorea</taxon>
        <taxon>Rhabditida</taxon>
        <taxon>Tylenchina</taxon>
        <taxon>Panagrolaimomorpha</taxon>
        <taxon>Panagrolaimoidea</taxon>
        <taxon>Panagrolaimidae</taxon>
        <taxon>Panagrolaimus</taxon>
    </lineage>
</organism>
<reference evidence="2" key="1">
    <citation type="submission" date="2022-11" db="UniProtKB">
        <authorList>
            <consortium name="WormBaseParasite"/>
        </authorList>
    </citation>
    <scope>IDENTIFICATION</scope>
</reference>
<dbReference type="Proteomes" id="UP000887580">
    <property type="component" value="Unplaced"/>
</dbReference>
<name>A0AC35EU03_9BILA</name>
<evidence type="ECO:0000313" key="2">
    <source>
        <dbReference type="WBParaSite" id="PS1159_v2.g10642.t1"/>
    </source>
</evidence>
<protein>
    <submittedName>
        <fullName evidence="2">Chromo domain-containing protein</fullName>
    </submittedName>
</protein>
<proteinExistence type="predicted"/>
<dbReference type="WBParaSite" id="PS1159_v2.g10642.t1">
    <property type="protein sequence ID" value="PS1159_v2.g10642.t1"/>
    <property type="gene ID" value="PS1159_v2.g10642"/>
</dbReference>
<accession>A0AC35EU03</accession>
<sequence>MKDSDEGFLPNDLTPFEVTSDVEREDNIFDDDDDGNKDSFMPPSKEDLPHPHLDSSNDNEKEEGGDYEVERILLKPKGSNVYFVKWLGYNLNQATYENTWNLDRCKKI</sequence>